<evidence type="ECO:0000256" key="2">
    <source>
        <dbReference type="ARBA" id="ARBA00022676"/>
    </source>
</evidence>
<dbReference type="KEGG" id="nva:G3M78_01195"/>
<dbReference type="Gene3D" id="3.90.550.10">
    <property type="entry name" value="Spore Coat Polysaccharide Biosynthesis Protein SpsA, Chain A"/>
    <property type="match status" value="1"/>
</dbReference>
<dbReference type="InterPro" id="IPR029044">
    <property type="entry name" value="Nucleotide-diphossugar_trans"/>
</dbReference>
<dbReference type="InterPro" id="IPR001173">
    <property type="entry name" value="Glyco_trans_2-like"/>
</dbReference>
<dbReference type="GO" id="GO:0016757">
    <property type="term" value="F:glycosyltransferase activity"/>
    <property type="evidence" value="ECO:0007669"/>
    <property type="project" value="UniProtKB-KW"/>
</dbReference>
<dbReference type="PANTHER" id="PTHR43685">
    <property type="entry name" value="GLYCOSYLTRANSFERASE"/>
    <property type="match status" value="1"/>
</dbReference>
<dbReference type="SUPFAM" id="SSF53448">
    <property type="entry name" value="Nucleotide-diphospho-sugar transferases"/>
    <property type="match status" value="1"/>
</dbReference>
<reference evidence="6" key="1">
    <citation type="submission" date="2020-02" db="EMBL/GenBank/DDBJ databases">
        <title>Genomic and physiological characterization of two novel Nitrospinaceae genera.</title>
        <authorList>
            <person name="Mueller A.J."/>
            <person name="Jung M.-Y."/>
            <person name="Strachan C.R."/>
            <person name="Herbold C.W."/>
            <person name="Kirkegaard R.H."/>
            <person name="Daims H."/>
        </authorList>
    </citation>
    <scope>NUCLEOTIDE SEQUENCE [LARGE SCALE GENOMIC DNA]</scope>
</reference>
<proteinExistence type="inferred from homology"/>
<evidence type="ECO:0000256" key="3">
    <source>
        <dbReference type="ARBA" id="ARBA00022679"/>
    </source>
</evidence>
<organism evidence="5 6">
    <name type="scientific">Candidatus Nitrohelix vancouverensis</name>
    <dbReference type="NCBI Taxonomy" id="2705534"/>
    <lineage>
        <taxon>Bacteria</taxon>
        <taxon>Pseudomonadati</taxon>
        <taxon>Nitrospinota/Tectimicrobiota group</taxon>
        <taxon>Nitrospinota</taxon>
        <taxon>Nitrospinia</taxon>
        <taxon>Nitrospinales</taxon>
        <taxon>Nitrospinaceae</taxon>
        <taxon>Candidatus Nitrohelix</taxon>
    </lineage>
</organism>
<comment type="similarity">
    <text evidence="1">Belongs to the glycosyltransferase 2 family.</text>
</comment>
<evidence type="ECO:0000259" key="4">
    <source>
        <dbReference type="Pfam" id="PF00535"/>
    </source>
</evidence>
<protein>
    <submittedName>
        <fullName evidence="5">Glycosyltransferase</fullName>
    </submittedName>
</protein>
<sequence>MPSSPFVSVVTSVYNGERYLQECVDSILNQTHQNFEFIILDNGSTDGSRTILDRISDPRVVVVHQENLGIAGSLNKGVRMAKGELIFRLDADDCAAPDRLEKQILFMEANPDYVLCGGAYEEWREGHLTAQREEFLETDATIRRNFSRLNPFAHSSVVFRRQAFVKVGGYNPSYQTCQDYDLWIRLMQEGKACNLKDNLGFIRFYETSTMLRNKRKLYLETLDVKWRAYMKFGGSLGRLLYFSLRGGVLFTLPNVISKHLYRRSGG</sequence>
<evidence type="ECO:0000313" key="6">
    <source>
        <dbReference type="Proteomes" id="UP000594464"/>
    </source>
</evidence>
<feature type="domain" description="Glycosyltransferase 2-like" evidence="4">
    <location>
        <begin position="8"/>
        <end position="165"/>
    </location>
</feature>
<keyword evidence="3 5" id="KW-0808">Transferase</keyword>
<dbReference type="PANTHER" id="PTHR43685:SF5">
    <property type="entry name" value="GLYCOSYLTRANSFERASE EPSE-RELATED"/>
    <property type="match status" value="1"/>
</dbReference>
<evidence type="ECO:0000313" key="5">
    <source>
        <dbReference type="EMBL" id="QPJ64093.1"/>
    </source>
</evidence>
<dbReference type="InterPro" id="IPR050834">
    <property type="entry name" value="Glycosyltransf_2"/>
</dbReference>
<accession>A0A7T0C049</accession>
<evidence type="ECO:0000256" key="1">
    <source>
        <dbReference type="ARBA" id="ARBA00006739"/>
    </source>
</evidence>
<name>A0A7T0C049_9BACT</name>
<dbReference type="Proteomes" id="UP000594464">
    <property type="component" value="Chromosome"/>
</dbReference>
<dbReference type="EMBL" id="CP048620">
    <property type="protein sequence ID" value="QPJ64093.1"/>
    <property type="molecule type" value="Genomic_DNA"/>
</dbReference>
<keyword evidence="2" id="KW-0328">Glycosyltransferase</keyword>
<gene>
    <name evidence="5" type="ORF">G3M78_01195</name>
</gene>
<dbReference type="Pfam" id="PF00535">
    <property type="entry name" value="Glycos_transf_2"/>
    <property type="match status" value="1"/>
</dbReference>
<dbReference type="AlphaFoldDB" id="A0A7T0C049"/>